<evidence type="ECO:0000259" key="1">
    <source>
        <dbReference type="Pfam" id="PF13480"/>
    </source>
</evidence>
<feature type="domain" description="BioF2-like acetyltransferase" evidence="1">
    <location>
        <begin position="176"/>
        <end position="320"/>
    </location>
</feature>
<evidence type="ECO:0000313" key="3">
    <source>
        <dbReference type="Proteomes" id="UP000317977"/>
    </source>
</evidence>
<dbReference type="Proteomes" id="UP000317977">
    <property type="component" value="Unassembled WGS sequence"/>
</dbReference>
<organism evidence="2 3">
    <name type="scientific">Rubripirellula reticaptiva</name>
    <dbReference type="NCBI Taxonomy" id="2528013"/>
    <lineage>
        <taxon>Bacteria</taxon>
        <taxon>Pseudomonadati</taxon>
        <taxon>Planctomycetota</taxon>
        <taxon>Planctomycetia</taxon>
        <taxon>Pirellulales</taxon>
        <taxon>Pirellulaceae</taxon>
        <taxon>Rubripirellula</taxon>
    </lineage>
</organism>
<accession>A0A5C6EJ08</accession>
<dbReference type="InterPro" id="IPR016181">
    <property type="entry name" value="Acyl_CoA_acyltransferase"/>
</dbReference>
<dbReference type="InterPro" id="IPR038740">
    <property type="entry name" value="BioF2-like_GNAT_dom"/>
</dbReference>
<gene>
    <name evidence="2" type="ORF">Poly59_49120</name>
</gene>
<protein>
    <recommendedName>
        <fullName evidence="1">BioF2-like acetyltransferase domain-containing protein</fullName>
    </recommendedName>
</protein>
<comment type="caution">
    <text evidence="2">The sequence shown here is derived from an EMBL/GenBank/DDBJ whole genome shotgun (WGS) entry which is preliminary data.</text>
</comment>
<dbReference type="Pfam" id="PF13480">
    <property type="entry name" value="Acetyltransf_6"/>
    <property type="match status" value="1"/>
</dbReference>
<dbReference type="SUPFAM" id="SSF55729">
    <property type="entry name" value="Acyl-CoA N-acyltransferases (Nat)"/>
    <property type="match status" value="1"/>
</dbReference>
<name>A0A5C6EJ08_9BACT</name>
<evidence type="ECO:0000313" key="2">
    <source>
        <dbReference type="EMBL" id="TWU48067.1"/>
    </source>
</evidence>
<keyword evidence="3" id="KW-1185">Reference proteome</keyword>
<sequence length="380" mass="42974">MSIAATIPDADVGQRSVDPVSPCADHVEVIPWSGLSTSDRARWNELRASQFEFVTPFFSLEFFDAVHASRGDVWVAVISARDEVVAFLPFHRIGKVAWPAGRYFNDAHNLVMRPGTMVDWPWLLKQCGVKAYDFHALVGEQSHLPSSSFQGTTESFCALIGNDSKAFLDQLEKDHRTIRRQEQKSRKMSREIGPLSVEVDCRDPLLLDQAIQWKREQYRRTNILDLFTPDWTREMLRHLHASQSSGMRGLLSVLRAGDTVVAAHVGMIENDLLHYWFPTYDIQYSRYSPGTALFKEIVRSADQHGIRCIDMGYGEQPYKRKQTDTITTVRHGCVSGSVIYRNVRALRIAATAAVKQMPMKAALKHMLRKVNPDAGISKIG</sequence>
<dbReference type="AlphaFoldDB" id="A0A5C6EJ08"/>
<dbReference type="Gene3D" id="3.40.630.30">
    <property type="match status" value="1"/>
</dbReference>
<reference evidence="2 3" key="1">
    <citation type="submission" date="2019-02" db="EMBL/GenBank/DDBJ databases">
        <title>Deep-cultivation of Planctomycetes and their phenomic and genomic characterization uncovers novel biology.</title>
        <authorList>
            <person name="Wiegand S."/>
            <person name="Jogler M."/>
            <person name="Boedeker C."/>
            <person name="Pinto D."/>
            <person name="Vollmers J."/>
            <person name="Rivas-Marin E."/>
            <person name="Kohn T."/>
            <person name="Peeters S.H."/>
            <person name="Heuer A."/>
            <person name="Rast P."/>
            <person name="Oberbeckmann S."/>
            <person name="Bunk B."/>
            <person name="Jeske O."/>
            <person name="Meyerdierks A."/>
            <person name="Storesund J.E."/>
            <person name="Kallscheuer N."/>
            <person name="Luecker S."/>
            <person name="Lage O.M."/>
            <person name="Pohl T."/>
            <person name="Merkel B.J."/>
            <person name="Hornburger P."/>
            <person name="Mueller R.-W."/>
            <person name="Bruemmer F."/>
            <person name="Labrenz M."/>
            <person name="Spormann A.M."/>
            <person name="Op Den Camp H."/>
            <person name="Overmann J."/>
            <person name="Amann R."/>
            <person name="Jetten M.S.M."/>
            <person name="Mascher T."/>
            <person name="Medema M.H."/>
            <person name="Devos D.P."/>
            <person name="Kaster A.-K."/>
            <person name="Ovreas L."/>
            <person name="Rohde M."/>
            <person name="Galperin M.Y."/>
            <person name="Jogler C."/>
        </authorList>
    </citation>
    <scope>NUCLEOTIDE SEQUENCE [LARGE SCALE GENOMIC DNA]</scope>
    <source>
        <strain evidence="2 3">Poly59</strain>
    </source>
</reference>
<proteinExistence type="predicted"/>
<dbReference type="EMBL" id="SJPX01000005">
    <property type="protein sequence ID" value="TWU48067.1"/>
    <property type="molecule type" value="Genomic_DNA"/>
</dbReference>